<evidence type="ECO:0000313" key="2">
    <source>
        <dbReference type="EMBL" id="KAF2902896.1"/>
    </source>
</evidence>
<evidence type="ECO:0000256" key="1">
    <source>
        <dbReference type="ARBA" id="ARBA00004123"/>
    </source>
</evidence>
<comment type="caution">
    <text evidence="2">The sequence shown here is derived from an EMBL/GenBank/DDBJ whole genome shotgun (WGS) entry which is preliminary data.</text>
</comment>
<name>A0A8K0GKL1_IGNLU</name>
<dbReference type="OrthoDB" id="6759524at2759"/>
<dbReference type="AlphaFoldDB" id="A0A8K0GKL1"/>
<reference evidence="2" key="1">
    <citation type="submission" date="2019-08" db="EMBL/GenBank/DDBJ databases">
        <title>The genome of the North American firefly Photinus pyralis.</title>
        <authorList>
            <consortium name="Photinus pyralis genome working group"/>
            <person name="Fallon T.R."/>
            <person name="Sander Lower S.E."/>
            <person name="Weng J.-K."/>
        </authorList>
    </citation>
    <scope>NUCLEOTIDE SEQUENCE</scope>
    <source>
        <strain evidence="2">TRF0915ILg1</strain>
        <tissue evidence="2">Whole body</tissue>
    </source>
</reference>
<sequence>FVLNLCVAKIVALIEDGRSIRYVSNELGFLRSSVHRACNRYRETNSFNRRCGSGRKRSTTARDGRCIQMSALRNRYLTAVSHRNELRRVRQVNVSFSTIRRRLYEVNFSSARLPLKGSELLPRDWNLPEITLTGLRRMWLMFCSPISQNLIYGSLMVVYACGEGNMKGMQRVLLVQMCLLEAEKF</sequence>
<dbReference type="InterPro" id="IPR036388">
    <property type="entry name" value="WH-like_DNA-bd_sf"/>
</dbReference>
<dbReference type="EMBL" id="VTPC01001149">
    <property type="protein sequence ID" value="KAF2902896.1"/>
    <property type="molecule type" value="Genomic_DNA"/>
</dbReference>
<accession>A0A8K0GKL1</accession>
<organism evidence="2 3">
    <name type="scientific">Ignelater luminosus</name>
    <name type="common">Cucubano</name>
    <name type="synonym">Pyrophorus luminosus</name>
    <dbReference type="NCBI Taxonomy" id="2038154"/>
    <lineage>
        <taxon>Eukaryota</taxon>
        <taxon>Metazoa</taxon>
        <taxon>Ecdysozoa</taxon>
        <taxon>Arthropoda</taxon>
        <taxon>Hexapoda</taxon>
        <taxon>Insecta</taxon>
        <taxon>Pterygota</taxon>
        <taxon>Neoptera</taxon>
        <taxon>Endopterygota</taxon>
        <taxon>Coleoptera</taxon>
        <taxon>Polyphaga</taxon>
        <taxon>Elateriformia</taxon>
        <taxon>Elateroidea</taxon>
        <taxon>Elateridae</taxon>
        <taxon>Agrypninae</taxon>
        <taxon>Pyrophorini</taxon>
        <taxon>Ignelater</taxon>
    </lineage>
</organism>
<dbReference type="InterPro" id="IPR009057">
    <property type="entry name" value="Homeodomain-like_sf"/>
</dbReference>
<dbReference type="GO" id="GO:0005634">
    <property type="term" value="C:nucleus"/>
    <property type="evidence" value="ECO:0007669"/>
    <property type="project" value="UniProtKB-SubCell"/>
</dbReference>
<comment type="subcellular location">
    <subcellularLocation>
        <location evidence="1">Nucleus</location>
    </subcellularLocation>
</comment>
<dbReference type="Gene3D" id="1.10.10.10">
    <property type="entry name" value="Winged helix-like DNA-binding domain superfamily/Winged helix DNA-binding domain"/>
    <property type="match status" value="1"/>
</dbReference>
<keyword evidence="3" id="KW-1185">Reference proteome</keyword>
<dbReference type="Proteomes" id="UP000801492">
    <property type="component" value="Unassembled WGS sequence"/>
</dbReference>
<proteinExistence type="predicted"/>
<feature type="non-terminal residue" evidence="2">
    <location>
        <position position="1"/>
    </location>
</feature>
<protein>
    <recommendedName>
        <fullName evidence="4">Transposase</fullName>
    </recommendedName>
</protein>
<dbReference type="SUPFAM" id="SSF46689">
    <property type="entry name" value="Homeodomain-like"/>
    <property type="match status" value="1"/>
</dbReference>
<evidence type="ECO:0000313" key="3">
    <source>
        <dbReference type="Proteomes" id="UP000801492"/>
    </source>
</evidence>
<evidence type="ECO:0008006" key="4">
    <source>
        <dbReference type="Google" id="ProtNLM"/>
    </source>
</evidence>
<gene>
    <name evidence="2" type="ORF">ILUMI_03288</name>
</gene>